<dbReference type="InterPro" id="IPR012337">
    <property type="entry name" value="RNaseH-like_sf"/>
</dbReference>
<dbReference type="PANTHER" id="PTHR37984">
    <property type="entry name" value="PROTEIN CBG26694"/>
    <property type="match status" value="1"/>
</dbReference>
<dbReference type="Gene3D" id="1.10.340.70">
    <property type="match status" value="1"/>
</dbReference>
<sequence length="547" mass="63551">MGWPTEREEVPVHIREFWTYRDEMTLHNGVLLKNQRLIIPKTLRTEVTSRIHSSHLGIEACLRKARDLVFWPSMNAEIKEAVTNCSICAGFQEKQRKQPMQSHEIPDHPWSRLSSDLFTLHNKEYVVLVDSYSDCVEVLQLKITTSTALIEFYKEQFSRHGIPDILMTDNGPRYTSREFTEFTREWEFKHLTSSPYHARSNGFKWVFYGTVGQYSRYCGFARANRWGISVSHSSTLNKLDEMGNSFDATIKMWKHEMERDHVLHEMLSKVEEYVDEQVAINQVLIPDGFQTVNVSDVDISFVKSDTLPEHPIEDVQSIDSDLVDIEDFLDDYVSFCHEANMNVDQSDCPITDHLFACGFSEDDIHAFKDSVSPTIPVFDAMDKLDVDRLKYLYDVNKAKRYQIIGHNLDMYIKAHHMGNDSQNRSIHWFATNAIQDRVTFTSSTSIINQRKLNLELSRQKAKRYFEKTAKTLPKLDVGQDVQVAGQRKKTWQPGKCLEKLSNRSYLQVQIDRETVRWNREDLRPKLDADQATSIAPSLTLEEAKFTR</sequence>
<gene>
    <name evidence="2" type="primary">K02A2.6</name>
    <name evidence="2" type="ORF">AWC38_SpisGene8867</name>
</gene>
<dbReference type="Gene3D" id="3.30.420.10">
    <property type="entry name" value="Ribonuclease H-like superfamily/Ribonuclease H"/>
    <property type="match status" value="1"/>
</dbReference>
<dbReference type="EMBL" id="LSMT01000125">
    <property type="protein sequence ID" value="PFX26463.1"/>
    <property type="molecule type" value="Genomic_DNA"/>
</dbReference>
<protein>
    <submittedName>
        <fullName evidence="2">Uncharacterized protein K02A2.6</fullName>
    </submittedName>
</protein>
<accession>A0A2B4SBQ1</accession>
<dbReference type="Pfam" id="PF17921">
    <property type="entry name" value="Integrase_H2C2"/>
    <property type="match status" value="1"/>
</dbReference>
<comment type="caution">
    <text evidence="2">The sequence shown here is derived from an EMBL/GenBank/DDBJ whole genome shotgun (WGS) entry which is preliminary data.</text>
</comment>
<organism evidence="2 3">
    <name type="scientific">Stylophora pistillata</name>
    <name type="common">Smooth cauliflower coral</name>
    <dbReference type="NCBI Taxonomy" id="50429"/>
    <lineage>
        <taxon>Eukaryota</taxon>
        <taxon>Metazoa</taxon>
        <taxon>Cnidaria</taxon>
        <taxon>Anthozoa</taxon>
        <taxon>Hexacorallia</taxon>
        <taxon>Scleractinia</taxon>
        <taxon>Astrocoeniina</taxon>
        <taxon>Pocilloporidae</taxon>
        <taxon>Stylophora</taxon>
    </lineage>
</organism>
<dbReference type="FunFam" id="1.10.340.70:FF:000003">
    <property type="entry name" value="Protein CBG25708"/>
    <property type="match status" value="1"/>
</dbReference>
<dbReference type="OrthoDB" id="5966447at2759"/>
<dbReference type="SUPFAM" id="SSF53098">
    <property type="entry name" value="Ribonuclease H-like"/>
    <property type="match status" value="1"/>
</dbReference>
<reference evidence="3" key="1">
    <citation type="journal article" date="2017" name="bioRxiv">
        <title>Comparative analysis of the genomes of Stylophora pistillata and Acropora digitifera provides evidence for extensive differences between species of corals.</title>
        <authorList>
            <person name="Voolstra C.R."/>
            <person name="Li Y."/>
            <person name="Liew Y.J."/>
            <person name="Baumgarten S."/>
            <person name="Zoccola D."/>
            <person name="Flot J.-F."/>
            <person name="Tambutte S."/>
            <person name="Allemand D."/>
            <person name="Aranda M."/>
        </authorList>
    </citation>
    <scope>NUCLEOTIDE SEQUENCE [LARGE SCALE GENOMIC DNA]</scope>
</reference>
<evidence type="ECO:0000313" key="2">
    <source>
        <dbReference type="EMBL" id="PFX26463.1"/>
    </source>
</evidence>
<dbReference type="InterPro" id="IPR041588">
    <property type="entry name" value="Integrase_H2C2"/>
</dbReference>
<dbReference type="PANTHER" id="PTHR37984:SF8">
    <property type="entry name" value="CCHC-TYPE DOMAIN-CONTAINING PROTEIN"/>
    <property type="match status" value="1"/>
</dbReference>
<dbReference type="PROSITE" id="PS50994">
    <property type="entry name" value="INTEGRASE"/>
    <property type="match status" value="1"/>
</dbReference>
<feature type="domain" description="Integrase catalytic" evidence="1">
    <location>
        <begin position="105"/>
        <end position="214"/>
    </location>
</feature>
<dbReference type="InterPro" id="IPR036397">
    <property type="entry name" value="RNaseH_sf"/>
</dbReference>
<dbReference type="AlphaFoldDB" id="A0A2B4SBQ1"/>
<dbReference type="GO" id="GO:0003676">
    <property type="term" value="F:nucleic acid binding"/>
    <property type="evidence" value="ECO:0007669"/>
    <property type="project" value="InterPro"/>
</dbReference>
<proteinExistence type="predicted"/>
<dbReference type="STRING" id="50429.A0A2B4SBQ1"/>
<evidence type="ECO:0000259" key="1">
    <source>
        <dbReference type="PROSITE" id="PS50994"/>
    </source>
</evidence>
<dbReference type="Proteomes" id="UP000225706">
    <property type="component" value="Unassembled WGS sequence"/>
</dbReference>
<dbReference type="InterPro" id="IPR001584">
    <property type="entry name" value="Integrase_cat-core"/>
</dbReference>
<dbReference type="InterPro" id="IPR050951">
    <property type="entry name" value="Retrovirus_Pol_polyprotein"/>
</dbReference>
<dbReference type="GO" id="GO:0015074">
    <property type="term" value="P:DNA integration"/>
    <property type="evidence" value="ECO:0007669"/>
    <property type="project" value="InterPro"/>
</dbReference>
<keyword evidence="3" id="KW-1185">Reference proteome</keyword>
<dbReference type="Pfam" id="PF00665">
    <property type="entry name" value="rve"/>
    <property type="match status" value="1"/>
</dbReference>
<evidence type="ECO:0000313" key="3">
    <source>
        <dbReference type="Proteomes" id="UP000225706"/>
    </source>
</evidence>
<name>A0A2B4SBQ1_STYPI</name>